<dbReference type="GO" id="GO:0016301">
    <property type="term" value="F:kinase activity"/>
    <property type="evidence" value="ECO:0007669"/>
    <property type="project" value="UniProtKB-KW"/>
</dbReference>
<evidence type="ECO:0000256" key="6">
    <source>
        <dbReference type="ARBA" id="ARBA00022741"/>
    </source>
</evidence>
<dbReference type="Pfam" id="PF00563">
    <property type="entry name" value="EAL"/>
    <property type="match status" value="1"/>
</dbReference>
<dbReference type="SUPFAM" id="SSF55073">
    <property type="entry name" value="Nucleotide cyclase"/>
    <property type="match status" value="1"/>
</dbReference>
<dbReference type="SUPFAM" id="SSF103190">
    <property type="entry name" value="Sensory domain-like"/>
    <property type="match status" value="1"/>
</dbReference>
<protein>
    <recommendedName>
        <fullName evidence="2">cyclic-guanylate-specific phosphodiesterase</fullName>
        <ecNumber evidence="2">3.1.4.52</ecNumber>
    </recommendedName>
</protein>
<dbReference type="EMBL" id="VMRY01000011">
    <property type="protein sequence ID" value="TVT57799.1"/>
    <property type="molecule type" value="Genomic_DNA"/>
</dbReference>
<evidence type="ECO:0000256" key="1">
    <source>
        <dbReference type="ARBA" id="ARBA00004370"/>
    </source>
</evidence>
<sequence length="1015" mass="113324">MVKATKNKPVSLRRTLFIRLILFITGTAALVCLGFFILALLPIVDEIAEKEFTNSANRVEADLDALLNPAHALLKMSSEWIGDSAPDLDQPDQFNQHFQPLLKQISQITSVVAGTTSGKGWLLLQLADGVWQNRMTDIERWGDQHLMIVHHPDGKITRKWSQLDYDARNRPWFKAAMKRDPAHPVSWTAPYIFFSTHDPGITASIRRTLNNGEELVLGFDLTLKDLSNYTMKTKVGINGFTLVITDNESLLAMPNLPNGTSESAWLKQVLQPVSSLGIPALNDALQKWHQLDRQTQRILSFQSGSQRWLANIRPYSMGAQKLWVMTMAPAGDFTPNWLPIAMAVTSGLIFLLATAFLIARKQALSIARPLEKLAETSHRIGQLDFQAIAPVKSRIKEIQQLAATQDDMCKTLQQNQSALAEQAERLQHQINALQQAEADLHESNIYNKVLFSESRIPLLVIAPETETVVDCNLAAARIFHLGHQQELLNKQLDEISATTQYDDFDSAESIRGHIKLAQLKGSHLFEWRFAYPDGKSWDAEVHLMDFQFESRSLLQASLLDVTERRATANQINQLAFYDTLTHLPNRRLFLDRLQQALSGTRKEHEGALLIIDLNDFKSLNDTMGHDKGDLLLQQFALRLSACIPEGDTAARLGSDEFVVILKDLSGDTQKAAAVAQNIAEKILAFLNRPFELADQVYHATASIGIALFGNPLDTTEELLKRADLAMNQAKRNDQQSLCFFDPGIQDAVNSRITLETDLRQAIRDENFQLYYQPQVDHSGCIIGAEALIRWPHPTRGMVSPAEFIPAAEQIGLILPIGHWVLENACRQLVLWSEDPILERLTLAVNVSAVQFRKADFVSQTLATLDHTGANPKRLKLELTESMLLHDIEGIISKMTTLKARGVLFSLDDFGTGYSSLSYLKRLPLDQLKIDQSFVRDLLTDPNDAAITNTIIALSHSLGLEVIAEGVETEAQHLFLTSQGCRSFQGYLFGKPGPVEQVLTSQIVTGSFHNRQGAVS</sequence>
<dbReference type="Gene3D" id="6.10.340.10">
    <property type="match status" value="1"/>
</dbReference>
<dbReference type="PANTHER" id="PTHR44757">
    <property type="entry name" value="DIGUANYLATE CYCLASE DGCP"/>
    <property type="match status" value="1"/>
</dbReference>
<comment type="subcellular location">
    <subcellularLocation>
        <location evidence="1">Membrane</location>
    </subcellularLocation>
</comment>
<evidence type="ECO:0000256" key="4">
    <source>
        <dbReference type="ARBA" id="ARBA00022636"/>
    </source>
</evidence>
<dbReference type="InterPro" id="IPR035919">
    <property type="entry name" value="EAL_sf"/>
</dbReference>
<dbReference type="GO" id="GO:0000160">
    <property type="term" value="P:phosphorelay signal transduction system"/>
    <property type="evidence" value="ECO:0007669"/>
    <property type="project" value="UniProtKB-KW"/>
</dbReference>
<keyword evidence="4" id="KW-0973">c-di-GMP</keyword>
<name>A0A558D9V7_9GAMM</name>
<reference evidence="15 16" key="1">
    <citation type="submission" date="2019-07" db="EMBL/GenBank/DDBJ databases">
        <title>The pathways for chlorine oxyanion respiration interact through the shared metabolite chlorate.</title>
        <authorList>
            <person name="Barnum T.P."/>
            <person name="Cheng Y."/>
            <person name="Hill K.A."/>
            <person name="Lucas L.N."/>
            <person name="Carlson H.K."/>
            <person name="Coates J.D."/>
        </authorList>
    </citation>
    <scope>NUCLEOTIDE SEQUENCE [LARGE SCALE GENOMIC DNA]</scope>
    <source>
        <strain evidence="15">BK-3</strain>
    </source>
</reference>
<dbReference type="InterPro" id="IPR000160">
    <property type="entry name" value="GGDEF_dom"/>
</dbReference>
<dbReference type="InterPro" id="IPR035965">
    <property type="entry name" value="PAS-like_dom_sf"/>
</dbReference>
<dbReference type="Pfam" id="PF00990">
    <property type="entry name" value="GGDEF"/>
    <property type="match status" value="1"/>
</dbReference>
<dbReference type="Gene3D" id="3.30.450.20">
    <property type="entry name" value="PAS domain"/>
    <property type="match status" value="3"/>
</dbReference>
<dbReference type="GO" id="GO:0071111">
    <property type="term" value="F:cyclic-guanylate-specific phosphodiesterase activity"/>
    <property type="evidence" value="ECO:0007669"/>
    <property type="project" value="UniProtKB-EC"/>
</dbReference>
<dbReference type="SUPFAM" id="SSF141868">
    <property type="entry name" value="EAL domain-like"/>
    <property type="match status" value="1"/>
</dbReference>
<dbReference type="GO" id="GO:0016020">
    <property type="term" value="C:membrane"/>
    <property type="evidence" value="ECO:0007669"/>
    <property type="project" value="UniProtKB-SubCell"/>
</dbReference>
<gene>
    <name evidence="15" type="ORF">FHK82_05355</name>
</gene>
<dbReference type="CDD" id="cd01948">
    <property type="entry name" value="EAL"/>
    <property type="match status" value="1"/>
</dbReference>
<keyword evidence="3" id="KW-0597">Phosphoprotein</keyword>
<keyword evidence="7" id="KW-0418">Kinase</keyword>
<feature type="domain" description="EAL" evidence="12">
    <location>
        <begin position="751"/>
        <end position="1005"/>
    </location>
</feature>
<comment type="caution">
    <text evidence="15">The sequence shown here is derived from an EMBL/GenBank/DDBJ whole genome shotgun (WGS) entry which is preliminary data.</text>
</comment>
<feature type="domain" description="HAMP" evidence="13">
    <location>
        <begin position="364"/>
        <end position="417"/>
    </location>
</feature>
<evidence type="ECO:0000256" key="3">
    <source>
        <dbReference type="ARBA" id="ARBA00022553"/>
    </source>
</evidence>
<dbReference type="PROSITE" id="PS50883">
    <property type="entry name" value="EAL"/>
    <property type="match status" value="1"/>
</dbReference>
<evidence type="ECO:0000256" key="2">
    <source>
        <dbReference type="ARBA" id="ARBA00012282"/>
    </source>
</evidence>
<evidence type="ECO:0000313" key="15">
    <source>
        <dbReference type="EMBL" id="TVT57799.1"/>
    </source>
</evidence>
<evidence type="ECO:0000256" key="11">
    <source>
        <dbReference type="SAM" id="Phobius"/>
    </source>
</evidence>
<dbReference type="PROSITE" id="PS50885">
    <property type="entry name" value="HAMP"/>
    <property type="match status" value="1"/>
</dbReference>
<feature type="coiled-coil region" evidence="10">
    <location>
        <begin position="409"/>
        <end position="443"/>
    </location>
</feature>
<dbReference type="InterPro" id="IPR029787">
    <property type="entry name" value="Nucleotide_cyclase"/>
</dbReference>
<dbReference type="AlphaFoldDB" id="A0A558D9V7"/>
<feature type="transmembrane region" description="Helical" evidence="11">
    <location>
        <begin position="20"/>
        <end position="44"/>
    </location>
</feature>
<dbReference type="SMART" id="SM00052">
    <property type="entry name" value="EAL"/>
    <property type="match status" value="1"/>
</dbReference>
<dbReference type="InterPro" id="IPR001633">
    <property type="entry name" value="EAL_dom"/>
</dbReference>
<organism evidence="15 16">
    <name type="scientific">Sedimenticola thiotaurini</name>
    <dbReference type="NCBI Taxonomy" id="1543721"/>
    <lineage>
        <taxon>Bacteria</taxon>
        <taxon>Pseudomonadati</taxon>
        <taxon>Pseudomonadota</taxon>
        <taxon>Gammaproteobacteria</taxon>
        <taxon>Chromatiales</taxon>
        <taxon>Sedimenticolaceae</taxon>
        <taxon>Sedimenticola</taxon>
    </lineage>
</organism>
<evidence type="ECO:0000259" key="13">
    <source>
        <dbReference type="PROSITE" id="PS50885"/>
    </source>
</evidence>
<accession>A0A558D9V7</accession>
<evidence type="ECO:0000256" key="5">
    <source>
        <dbReference type="ARBA" id="ARBA00022679"/>
    </source>
</evidence>
<dbReference type="SMART" id="SM00267">
    <property type="entry name" value="GGDEF"/>
    <property type="match status" value="1"/>
</dbReference>
<evidence type="ECO:0000256" key="10">
    <source>
        <dbReference type="SAM" id="Coils"/>
    </source>
</evidence>
<dbReference type="EC" id="3.1.4.52" evidence="2"/>
<dbReference type="SUPFAM" id="SSF55785">
    <property type="entry name" value="PYP-like sensor domain (PAS domain)"/>
    <property type="match status" value="1"/>
</dbReference>
<dbReference type="PROSITE" id="PS50887">
    <property type="entry name" value="GGDEF"/>
    <property type="match status" value="1"/>
</dbReference>
<dbReference type="Gene3D" id="3.20.20.450">
    <property type="entry name" value="EAL domain"/>
    <property type="match status" value="1"/>
</dbReference>
<proteinExistence type="predicted"/>
<dbReference type="Proteomes" id="UP000317355">
    <property type="component" value="Unassembled WGS sequence"/>
</dbReference>
<dbReference type="InterPro" id="IPR003660">
    <property type="entry name" value="HAMP_dom"/>
</dbReference>
<evidence type="ECO:0000259" key="12">
    <source>
        <dbReference type="PROSITE" id="PS50883"/>
    </source>
</evidence>
<dbReference type="GO" id="GO:0005524">
    <property type="term" value="F:ATP binding"/>
    <property type="evidence" value="ECO:0007669"/>
    <property type="project" value="UniProtKB-KW"/>
</dbReference>
<evidence type="ECO:0000256" key="9">
    <source>
        <dbReference type="ARBA" id="ARBA00023012"/>
    </source>
</evidence>
<dbReference type="NCBIfam" id="TIGR00254">
    <property type="entry name" value="GGDEF"/>
    <property type="match status" value="1"/>
</dbReference>
<keyword evidence="11" id="KW-0472">Membrane</keyword>
<dbReference type="InterPro" id="IPR043128">
    <property type="entry name" value="Rev_trsase/Diguanyl_cyclase"/>
</dbReference>
<dbReference type="CDD" id="cd01949">
    <property type="entry name" value="GGDEF"/>
    <property type="match status" value="1"/>
</dbReference>
<dbReference type="Gene3D" id="3.30.70.270">
    <property type="match status" value="1"/>
</dbReference>
<keyword evidence="10" id="KW-0175">Coiled coil</keyword>
<keyword evidence="9" id="KW-0902">Two-component regulatory system</keyword>
<dbReference type="PANTHER" id="PTHR44757:SF2">
    <property type="entry name" value="BIOFILM ARCHITECTURE MAINTENANCE PROTEIN MBAA"/>
    <property type="match status" value="1"/>
</dbReference>
<keyword evidence="11" id="KW-0812">Transmembrane</keyword>
<evidence type="ECO:0000259" key="14">
    <source>
        <dbReference type="PROSITE" id="PS50887"/>
    </source>
</evidence>
<evidence type="ECO:0000313" key="16">
    <source>
        <dbReference type="Proteomes" id="UP000317355"/>
    </source>
</evidence>
<feature type="domain" description="GGDEF" evidence="14">
    <location>
        <begin position="604"/>
        <end position="742"/>
    </location>
</feature>
<keyword evidence="11" id="KW-1133">Transmembrane helix</keyword>
<keyword evidence="5" id="KW-0808">Transferase</keyword>
<keyword evidence="8" id="KW-0067">ATP-binding</keyword>
<keyword evidence="6" id="KW-0547">Nucleotide-binding</keyword>
<evidence type="ECO:0000256" key="8">
    <source>
        <dbReference type="ARBA" id="ARBA00022840"/>
    </source>
</evidence>
<dbReference type="CDD" id="cd06225">
    <property type="entry name" value="HAMP"/>
    <property type="match status" value="1"/>
</dbReference>
<dbReference type="FunFam" id="3.20.20.450:FF:000001">
    <property type="entry name" value="Cyclic di-GMP phosphodiesterase yahA"/>
    <property type="match status" value="1"/>
</dbReference>
<dbReference type="InterPro" id="IPR029151">
    <property type="entry name" value="Sensor-like_sf"/>
</dbReference>
<evidence type="ECO:0000256" key="7">
    <source>
        <dbReference type="ARBA" id="ARBA00022777"/>
    </source>
</evidence>
<dbReference type="InterPro" id="IPR052155">
    <property type="entry name" value="Biofilm_reg_signaling"/>
</dbReference>